<evidence type="ECO:0000259" key="4">
    <source>
        <dbReference type="Pfam" id="PF09312"/>
    </source>
</evidence>
<dbReference type="OrthoDB" id="5329645at2"/>
<evidence type="ECO:0000259" key="5">
    <source>
        <dbReference type="Pfam" id="PF22506"/>
    </source>
</evidence>
<dbReference type="PANTHER" id="PTHR47637:SF1">
    <property type="entry name" value="CHAPERONE SURA"/>
    <property type="match status" value="1"/>
</dbReference>
<dbReference type="InterPro" id="IPR015391">
    <property type="entry name" value="SurA_N"/>
</dbReference>
<evidence type="ECO:0000313" key="7">
    <source>
        <dbReference type="Proteomes" id="UP000199227"/>
    </source>
</evidence>
<feature type="signal peptide" evidence="3">
    <location>
        <begin position="1"/>
        <end position="21"/>
    </location>
</feature>
<keyword evidence="2" id="KW-0697">Rotamase</keyword>
<dbReference type="Gene3D" id="3.10.50.40">
    <property type="match status" value="1"/>
</dbReference>
<evidence type="ECO:0000313" key="6">
    <source>
        <dbReference type="EMBL" id="SFO97779.1"/>
    </source>
</evidence>
<dbReference type="Pfam" id="PF09312">
    <property type="entry name" value="SurA_N"/>
    <property type="match status" value="1"/>
</dbReference>
<feature type="domain" description="SurA N-terminal" evidence="4">
    <location>
        <begin position="52"/>
        <end position="125"/>
    </location>
</feature>
<keyword evidence="2" id="KW-0413">Isomerase</keyword>
<dbReference type="InterPro" id="IPR055131">
    <property type="entry name" value="Cj1289-like_C"/>
</dbReference>
<organism evidence="6 7">
    <name type="scientific">Hydrogenimonas thermophila</name>
    <dbReference type="NCBI Taxonomy" id="223786"/>
    <lineage>
        <taxon>Bacteria</taxon>
        <taxon>Pseudomonadati</taxon>
        <taxon>Campylobacterota</taxon>
        <taxon>Epsilonproteobacteria</taxon>
        <taxon>Campylobacterales</taxon>
        <taxon>Hydrogenimonadaceae</taxon>
        <taxon>Hydrogenimonas</taxon>
    </lineage>
</organism>
<keyword evidence="1 3" id="KW-0732">Signal</keyword>
<proteinExistence type="predicted"/>
<evidence type="ECO:0000256" key="3">
    <source>
        <dbReference type="SAM" id="SignalP"/>
    </source>
</evidence>
<dbReference type="STRING" id="223786.SAMN05216234_10370"/>
<dbReference type="RefSeq" id="WP_092910483.1">
    <property type="nucleotide sequence ID" value="NZ_FOXB01000003.1"/>
</dbReference>
<dbReference type="PANTHER" id="PTHR47637">
    <property type="entry name" value="CHAPERONE SURA"/>
    <property type="match status" value="1"/>
</dbReference>
<dbReference type="InterPro" id="IPR050280">
    <property type="entry name" value="OMP_Chaperone_SurA"/>
</dbReference>
<protein>
    <submittedName>
        <fullName evidence="6">PPIC-type PPIASE domain-containing protein</fullName>
    </submittedName>
</protein>
<dbReference type="SUPFAM" id="SSF109998">
    <property type="entry name" value="Triger factor/SurA peptide-binding domain-like"/>
    <property type="match status" value="1"/>
</dbReference>
<evidence type="ECO:0000256" key="2">
    <source>
        <dbReference type="ARBA" id="ARBA00023110"/>
    </source>
</evidence>
<dbReference type="EMBL" id="FOXB01000003">
    <property type="protein sequence ID" value="SFO97779.1"/>
    <property type="molecule type" value="Genomic_DNA"/>
</dbReference>
<dbReference type="GO" id="GO:0003755">
    <property type="term" value="F:peptidyl-prolyl cis-trans isomerase activity"/>
    <property type="evidence" value="ECO:0007669"/>
    <property type="project" value="UniProtKB-KW"/>
</dbReference>
<dbReference type="InterPro" id="IPR027304">
    <property type="entry name" value="Trigger_fact/SurA_dom_sf"/>
</dbReference>
<reference evidence="6 7" key="1">
    <citation type="submission" date="2016-10" db="EMBL/GenBank/DDBJ databases">
        <authorList>
            <person name="de Groot N.N."/>
        </authorList>
    </citation>
    <scope>NUCLEOTIDE SEQUENCE [LARGE SCALE GENOMIC DNA]</scope>
    <source>
        <strain evidence="6 7">EP1-55-1</strain>
    </source>
</reference>
<gene>
    <name evidence="6" type="ORF">SAMN05216234_10370</name>
</gene>
<sequence length="280" mass="32321">MKKTLKLFSISLLFGFTTSFGGLVDAVSIVVDGEPITLYEVYKTGQETGLPKEKAVEYLIKERLKDKELKRLAIVIDDFDVNQEIERIAQQNGIDSLKLRTILVNKGVDWDKYKQSIKEKLQQQRLYQKILSTKIQQPSEETLKEYYQLHKDEFSIPEAINVIQYSAPSRQALQQVMQNPMASVPGVTQQAQTIPSEKLNQQLLFMLTKTPKGEFTQIIPAGGQFVTFFIQDFVNKKPIPFEKVKERVYAKWMEEKRKEAIESHFEKMRAAANIKVLRMP</sequence>
<dbReference type="InterPro" id="IPR046357">
    <property type="entry name" value="PPIase_dom_sf"/>
</dbReference>
<evidence type="ECO:0000256" key="1">
    <source>
        <dbReference type="ARBA" id="ARBA00022729"/>
    </source>
</evidence>
<dbReference type="Proteomes" id="UP000199227">
    <property type="component" value="Unassembled WGS sequence"/>
</dbReference>
<dbReference type="Gene3D" id="1.10.4030.10">
    <property type="entry name" value="Porin chaperone SurA, peptide-binding domain"/>
    <property type="match status" value="1"/>
</dbReference>
<feature type="domain" description="Cj1289-like C-terminal" evidence="5">
    <location>
        <begin position="140"/>
        <end position="231"/>
    </location>
</feature>
<keyword evidence="7" id="KW-1185">Reference proteome</keyword>
<dbReference type="AlphaFoldDB" id="A0A1I5LK75"/>
<accession>A0A1I5LK75</accession>
<dbReference type="Pfam" id="PF22506">
    <property type="entry name" value="Cj1289-like_C"/>
    <property type="match status" value="1"/>
</dbReference>
<name>A0A1I5LK75_9BACT</name>
<feature type="chain" id="PRO_5011676597" evidence="3">
    <location>
        <begin position="22"/>
        <end position="280"/>
    </location>
</feature>